<evidence type="ECO:0000256" key="1">
    <source>
        <dbReference type="SAM" id="MobiDB-lite"/>
    </source>
</evidence>
<evidence type="ECO:0000313" key="2">
    <source>
        <dbReference type="EMBL" id="GFY27196.1"/>
    </source>
</evidence>
<dbReference type="AlphaFoldDB" id="A0A8X7BCU0"/>
<proteinExistence type="predicted"/>
<keyword evidence="3" id="KW-1185">Reference proteome</keyword>
<protein>
    <submittedName>
        <fullName evidence="2">Uncharacterized protein</fullName>
    </submittedName>
</protein>
<dbReference type="EMBL" id="BMAU01021379">
    <property type="protein sequence ID" value="GFY27196.1"/>
    <property type="molecule type" value="Genomic_DNA"/>
</dbReference>
<organism evidence="2 3">
    <name type="scientific">Trichonephila clavipes</name>
    <name type="common">Golden silk orbweaver</name>
    <name type="synonym">Nephila clavipes</name>
    <dbReference type="NCBI Taxonomy" id="2585209"/>
    <lineage>
        <taxon>Eukaryota</taxon>
        <taxon>Metazoa</taxon>
        <taxon>Ecdysozoa</taxon>
        <taxon>Arthropoda</taxon>
        <taxon>Chelicerata</taxon>
        <taxon>Arachnida</taxon>
        <taxon>Araneae</taxon>
        <taxon>Araneomorphae</taxon>
        <taxon>Entelegynae</taxon>
        <taxon>Araneoidea</taxon>
        <taxon>Nephilidae</taxon>
        <taxon>Trichonephila</taxon>
    </lineage>
</organism>
<evidence type="ECO:0000313" key="3">
    <source>
        <dbReference type="Proteomes" id="UP000887159"/>
    </source>
</evidence>
<sequence length="125" mass="14223">MEYRGVLSVLVGSNAKENLELLKKDSHDTLQQELITCCGHITHNKTKCVLRFSKVIVVKRKEGIDGREAETEVREVLIEAIGISIYFVLPNGGNINLKKTKETSEEEEEEAKYKSKEMRSRVESK</sequence>
<feature type="compositionally biased region" description="Basic and acidic residues" evidence="1">
    <location>
        <begin position="111"/>
        <end position="125"/>
    </location>
</feature>
<name>A0A8X7BCU0_TRICX</name>
<dbReference type="Proteomes" id="UP000887159">
    <property type="component" value="Unassembled WGS sequence"/>
</dbReference>
<feature type="region of interest" description="Disordered" evidence="1">
    <location>
        <begin position="100"/>
        <end position="125"/>
    </location>
</feature>
<reference evidence="2" key="1">
    <citation type="submission" date="2020-08" db="EMBL/GenBank/DDBJ databases">
        <title>Multicomponent nature underlies the extraordinary mechanical properties of spider dragline silk.</title>
        <authorList>
            <person name="Kono N."/>
            <person name="Nakamura H."/>
            <person name="Mori M."/>
            <person name="Yoshida Y."/>
            <person name="Ohtoshi R."/>
            <person name="Malay A.D."/>
            <person name="Moran D.A.P."/>
            <person name="Tomita M."/>
            <person name="Numata K."/>
            <person name="Arakawa K."/>
        </authorList>
    </citation>
    <scope>NUCLEOTIDE SEQUENCE</scope>
</reference>
<comment type="caution">
    <text evidence="2">The sequence shown here is derived from an EMBL/GenBank/DDBJ whole genome shotgun (WGS) entry which is preliminary data.</text>
</comment>
<gene>
    <name evidence="2" type="ORF">TNCV_2068171</name>
</gene>
<accession>A0A8X7BCU0</accession>